<sequence length="559" mass="64542">MKKYIVSLMTAMVLVLGACELDREPFDSVTSENIKGIAGLESATRGVYSYMKNEYFVKPYHYIPEFGGDNISLSGTTSDPLMTLYNYNRIVSGNWHLEIGLWPYTYQMVVTINRSLEMAEEGTSSEVDQVLGENYYLRGFLYFNLVQAFGRPYTQSPQTNLGVPLKLTSDENDFPPRATVAEVYEQVIEDLQKGASLMNVPKENIYATKEAAWALLSRVYLYMEDWEKAEAYSDSVINSNRFALLDNQQLGRYFTMVPEDNSETILAIRTLKDKDHLGWWSVGSMYANVNGIGWGEMYASKPYRDLLGKHPEDARHAFVEPQYTEDNKMWFLFVEDYDDDGITKYMFRNREVVNDNGQWLIVKEEGDDEVISEDYVQEELNGEGETSYYITWRGEKEYVEIGRKMEMRQGYPKYYVLKCSGQEDQAHLWSPVISRLAEMYLNRAEARYHQGNEQGAIDDVNIIRRRAGIPEWTMAGLPDGKSVLDIVLEERRLELAFEGHRKNDIFRKGRTLDRRYPGTHDRGASNMVKMMVESTDPAVIQYIPQQEIDRYPSALQQNP</sequence>
<feature type="domain" description="SusD-like N-terminal" evidence="7">
    <location>
        <begin position="97"/>
        <end position="221"/>
    </location>
</feature>
<dbReference type="InterPro" id="IPR033985">
    <property type="entry name" value="SusD-like_N"/>
</dbReference>
<dbReference type="OrthoDB" id="617686at2"/>
<organism evidence="8 9">
    <name type="scientific">Marinilabilia rubra</name>
    <dbReference type="NCBI Taxonomy" id="2162893"/>
    <lineage>
        <taxon>Bacteria</taxon>
        <taxon>Pseudomonadati</taxon>
        <taxon>Bacteroidota</taxon>
        <taxon>Bacteroidia</taxon>
        <taxon>Marinilabiliales</taxon>
        <taxon>Marinilabiliaceae</taxon>
        <taxon>Marinilabilia</taxon>
    </lineage>
</organism>
<evidence type="ECO:0000256" key="2">
    <source>
        <dbReference type="ARBA" id="ARBA00006275"/>
    </source>
</evidence>
<dbReference type="EMBL" id="QEWP01000010">
    <property type="protein sequence ID" value="PWD98883.1"/>
    <property type="molecule type" value="Genomic_DNA"/>
</dbReference>
<keyword evidence="5" id="KW-0998">Cell outer membrane</keyword>
<evidence type="ECO:0000313" key="9">
    <source>
        <dbReference type="Proteomes" id="UP000244956"/>
    </source>
</evidence>
<dbReference type="Pfam" id="PF14322">
    <property type="entry name" value="SusD-like_3"/>
    <property type="match status" value="1"/>
</dbReference>
<evidence type="ECO:0000256" key="1">
    <source>
        <dbReference type="ARBA" id="ARBA00004442"/>
    </source>
</evidence>
<feature type="domain" description="RagB/SusD" evidence="6">
    <location>
        <begin position="279"/>
        <end position="559"/>
    </location>
</feature>
<evidence type="ECO:0000259" key="7">
    <source>
        <dbReference type="Pfam" id="PF14322"/>
    </source>
</evidence>
<dbReference type="Proteomes" id="UP000244956">
    <property type="component" value="Unassembled WGS sequence"/>
</dbReference>
<evidence type="ECO:0000313" key="8">
    <source>
        <dbReference type="EMBL" id="PWD98883.1"/>
    </source>
</evidence>
<dbReference type="AlphaFoldDB" id="A0A2U2B768"/>
<dbReference type="InterPro" id="IPR011990">
    <property type="entry name" value="TPR-like_helical_dom_sf"/>
</dbReference>
<name>A0A2U2B768_9BACT</name>
<dbReference type="PROSITE" id="PS51257">
    <property type="entry name" value="PROKAR_LIPOPROTEIN"/>
    <property type="match status" value="1"/>
</dbReference>
<protein>
    <submittedName>
        <fullName evidence="8">RagB/SusD family nutrient uptake outer membrane protein</fullName>
    </submittedName>
</protein>
<evidence type="ECO:0000256" key="4">
    <source>
        <dbReference type="ARBA" id="ARBA00023136"/>
    </source>
</evidence>
<dbReference type="GO" id="GO:0009279">
    <property type="term" value="C:cell outer membrane"/>
    <property type="evidence" value="ECO:0007669"/>
    <property type="project" value="UniProtKB-SubCell"/>
</dbReference>
<comment type="similarity">
    <text evidence="2">Belongs to the SusD family.</text>
</comment>
<dbReference type="Pfam" id="PF07980">
    <property type="entry name" value="SusD_RagB"/>
    <property type="match status" value="1"/>
</dbReference>
<evidence type="ECO:0000256" key="3">
    <source>
        <dbReference type="ARBA" id="ARBA00022729"/>
    </source>
</evidence>
<dbReference type="SUPFAM" id="SSF48452">
    <property type="entry name" value="TPR-like"/>
    <property type="match status" value="1"/>
</dbReference>
<evidence type="ECO:0000259" key="6">
    <source>
        <dbReference type="Pfam" id="PF07980"/>
    </source>
</evidence>
<keyword evidence="9" id="KW-1185">Reference proteome</keyword>
<keyword evidence="4" id="KW-0472">Membrane</keyword>
<keyword evidence="3" id="KW-0732">Signal</keyword>
<evidence type="ECO:0000256" key="5">
    <source>
        <dbReference type="ARBA" id="ARBA00023237"/>
    </source>
</evidence>
<reference evidence="8 9" key="1">
    <citation type="submission" date="2018-05" db="EMBL/GenBank/DDBJ databases">
        <title>Marinilabilia rubrum sp. nov., isolated from saltern sediment.</title>
        <authorList>
            <person name="Zhang R."/>
        </authorList>
    </citation>
    <scope>NUCLEOTIDE SEQUENCE [LARGE SCALE GENOMIC DNA]</scope>
    <source>
        <strain evidence="8 9">WTE16</strain>
    </source>
</reference>
<proteinExistence type="inferred from homology"/>
<gene>
    <name evidence="8" type="ORF">DDZ16_12840</name>
</gene>
<dbReference type="InterPro" id="IPR012944">
    <property type="entry name" value="SusD_RagB_dom"/>
</dbReference>
<comment type="subcellular location">
    <subcellularLocation>
        <location evidence="1">Cell outer membrane</location>
    </subcellularLocation>
</comment>
<dbReference type="RefSeq" id="WP_109264882.1">
    <property type="nucleotide sequence ID" value="NZ_QEWP01000010.1"/>
</dbReference>
<comment type="caution">
    <text evidence="8">The sequence shown here is derived from an EMBL/GenBank/DDBJ whole genome shotgun (WGS) entry which is preliminary data.</text>
</comment>
<accession>A0A2U2B768</accession>
<dbReference type="Gene3D" id="1.25.40.390">
    <property type="match status" value="2"/>
</dbReference>